<organism evidence="3">
    <name type="scientific">hydrothermal vent metagenome</name>
    <dbReference type="NCBI Taxonomy" id="652676"/>
    <lineage>
        <taxon>unclassified sequences</taxon>
        <taxon>metagenomes</taxon>
        <taxon>ecological metagenomes</taxon>
    </lineage>
</organism>
<dbReference type="Pfam" id="PF00561">
    <property type="entry name" value="Abhydrolase_1"/>
    <property type="match status" value="1"/>
</dbReference>
<evidence type="ECO:0000256" key="1">
    <source>
        <dbReference type="SAM" id="Phobius"/>
    </source>
</evidence>
<dbReference type="EMBL" id="UOEO01000213">
    <property type="protein sequence ID" value="VAW22761.1"/>
    <property type="molecule type" value="Genomic_DNA"/>
</dbReference>
<dbReference type="InterPro" id="IPR029058">
    <property type="entry name" value="AB_hydrolase_fold"/>
</dbReference>
<keyword evidence="1" id="KW-1133">Transmembrane helix</keyword>
<evidence type="ECO:0000313" key="3">
    <source>
        <dbReference type="EMBL" id="VAW22761.1"/>
    </source>
</evidence>
<feature type="transmembrane region" description="Helical" evidence="1">
    <location>
        <begin position="99"/>
        <end position="121"/>
    </location>
</feature>
<keyword evidence="1" id="KW-0812">Transmembrane</keyword>
<sequence>MSTRRSEYIPFNEAYIHVSAWGDPADPALIMWHGLARTGRDFDAAARGLSKDYFVICPDTLGRGLSCWAKDPASQYRLGEYGKQALSVIKHYKIESLRWFGTSMGALIGIYLAGGVLAGHISHLVINDVGPEAPVGALERIVEYVGSPPAFENIPEFESWLRAVYATFGQNDDEFWRTMAETSSRRLPDGRITTHYDKKIVWQFTNDTTAMPLWPAYDRISAKTLLTRGADSDVLPLALAKEMRGRGPKPDYHAFANCGHAPTFTTPEAISVLDEFFAR</sequence>
<dbReference type="Gene3D" id="3.40.50.1820">
    <property type="entry name" value="alpha/beta hydrolase"/>
    <property type="match status" value="1"/>
</dbReference>
<accession>A0A3B0TVQ6</accession>
<reference evidence="3" key="1">
    <citation type="submission" date="2018-06" db="EMBL/GenBank/DDBJ databases">
        <authorList>
            <person name="Zhirakovskaya E."/>
        </authorList>
    </citation>
    <scope>NUCLEOTIDE SEQUENCE</scope>
</reference>
<dbReference type="GO" id="GO:0016787">
    <property type="term" value="F:hydrolase activity"/>
    <property type="evidence" value="ECO:0007669"/>
    <property type="project" value="UniProtKB-KW"/>
</dbReference>
<dbReference type="PANTHER" id="PTHR43798:SF33">
    <property type="entry name" value="HYDROLASE, PUTATIVE (AFU_ORTHOLOGUE AFUA_2G14860)-RELATED"/>
    <property type="match status" value="1"/>
</dbReference>
<dbReference type="InterPro" id="IPR000073">
    <property type="entry name" value="AB_hydrolase_1"/>
</dbReference>
<proteinExistence type="predicted"/>
<protein>
    <submittedName>
        <fullName evidence="3">Hydrolase, alpha/beta fold family</fullName>
    </submittedName>
</protein>
<name>A0A3B0TVQ6_9ZZZZ</name>
<evidence type="ECO:0000259" key="2">
    <source>
        <dbReference type="Pfam" id="PF00561"/>
    </source>
</evidence>
<dbReference type="SUPFAM" id="SSF53474">
    <property type="entry name" value="alpha/beta-Hydrolases"/>
    <property type="match status" value="1"/>
</dbReference>
<dbReference type="InterPro" id="IPR050266">
    <property type="entry name" value="AB_hydrolase_sf"/>
</dbReference>
<dbReference type="AlphaFoldDB" id="A0A3B0TVQ6"/>
<dbReference type="GO" id="GO:0016020">
    <property type="term" value="C:membrane"/>
    <property type="evidence" value="ECO:0007669"/>
    <property type="project" value="TreeGrafter"/>
</dbReference>
<keyword evidence="3" id="KW-0378">Hydrolase</keyword>
<gene>
    <name evidence="3" type="ORF">MNBD_ALPHA12-1928</name>
</gene>
<feature type="domain" description="AB hydrolase-1" evidence="2">
    <location>
        <begin position="27"/>
        <end position="263"/>
    </location>
</feature>
<keyword evidence="1" id="KW-0472">Membrane</keyword>
<dbReference type="PANTHER" id="PTHR43798">
    <property type="entry name" value="MONOACYLGLYCEROL LIPASE"/>
    <property type="match status" value="1"/>
</dbReference>